<dbReference type="PROSITE" id="PS51898">
    <property type="entry name" value="TYR_RECOMBINASE"/>
    <property type="match status" value="1"/>
</dbReference>
<dbReference type="Proteomes" id="UP000245523">
    <property type="component" value="Unassembled WGS sequence"/>
</dbReference>
<comment type="caution">
    <text evidence="5">The sequence shown here is derived from an EMBL/GenBank/DDBJ whole genome shotgun (WGS) entry which is preliminary data.</text>
</comment>
<dbReference type="InterPro" id="IPR025269">
    <property type="entry name" value="SAM-like_dom"/>
</dbReference>
<dbReference type="Pfam" id="PF13102">
    <property type="entry name" value="Phage_int_SAM_5"/>
    <property type="match status" value="1"/>
</dbReference>
<dbReference type="EMBL" id="QGHD01000022">
    <property type="protein sequence ID" value="PWK94242.1"/>
    <property type="molecule type" value="Genomic_DNA"/>
</dbReference>
<dbReference type="SUPFAM" id="SSF56349">
    <property type="entry name" value="DNA breaking-rejoining enzymes"/>
    <property type="match status" value="1"/>
</dbReference>
<evidence type="ECO:0000259" key="4">
    <source>
        <dbReference type="PROSITE" id="PS51898"/>
    </source>
</evidence>
<evidence type="ECO:0000256" key="1">
    <source>
        <dbReference type="ARBA" id="ARBA00008857"/>
    </source>
</evidence>
<comment type="similarity">
    <text evidence="1">Belongs to the 'phage' integrase family.</text>
</comment>
<keyword evidence="2" id="KW-0238">DNA-binding</keyword>
<gene>
    <name evidence="5" type="ORF">B0H50_12217</name>
</gene>
<dbReference type="PANTHER" id="PTHR30349:SF64">
    <property type="entry name" value="PROPHAGE INTEGRASE INTD-RELATED"/>
    <property type="match status" value="1"/>
</dbReference>
<name>A0ABX5LN16_9BACT</name>
<feature type="domain" description="Tyr recombinase" evidence="4">
    <location>
        <begin position="102"/>
        <end position="272"/>
    </location>
</feature>
<dbReference type="InterPro" id="IPR013762">
    <property type="entry name" value="Integrase-like_cat_sf"/>
</dbReference>
<dbReference type="Gene3D" id="1.10.443.10">
    <property type="entry name" value="Intergrase catalytic core"/>
    <property type="match status" value="1"/>
</dbReference>
<dbReference type="RefSeq" id="WP_106199315.1">
    <property type="nucleotide sequence ID" value="NZ_JAXEIU010000033.1"/>
</dbReference>
<dbReference type="CDD" id="cd01185">
    <property type="entry name" value="INTN1_C_like"/>
    <property type="match status" value="1"/>
</dbReference>
<evidence type="ECO:0000313" key="5">
    <source>
        <dbReference type="EMBL" id="PWK94242.1"/>
    </source>
</evidence>
<reference evidence="5 6" key="1">
    <citation type="submission" date="2018-05" db="EMBL/GenBank/DDBJ databases">
        <title>Animal gut microbial communities from fecal samples from Wisconsin, USA.</title>
        <authorList>
            <person name="Neumann A."/>
        </authorList>
    </citation>
    <scope>NUCLEOTIDE SEQUENCE [LARGE SCALE GENOMIC DNA]</scope>
    <source>
        <strain evidence="5 6">UWS4</strain>
    </source>
</reference>
<proteinExistence type="inferred from homology"/>
<dbReference type="InterPro" id="IPR011010">
    <property type="entry name" value="DNA_brk_join_enz"/>
</dbReference>
<sequence length="278" mass="32447">MQFFPAAYQAIQNNNNELSETTLRTYFWNLKKLENFQPNLCCEEIDVAFIHAYKSHLQECGNKPATVNKALSVLRIFLNQFIDDGVKMKNPFEKFRIGRVYSHRGFLTIPELKKLYWNYFNQKEILTANEKEAMRIFLFSCFTGLRYSDLKSLDATEIADWKIRKQTQKTGEAVYIPIPVQARLLLDTLPLCGNIFHVTENSQFNRQLRRAAKKLDCNRYLHCHLARHTFATTCITIGISLPATGKLLGHRNLSTTLIYAKYVDAFLDKEMKKFNRLR</sequence>
<dbReference type="Gene3D" id="1.10.150.130">
    <property type="match status" value="1"/>
</dbReference>
<keyword evidence="6" id="KW-1185">Reference proteome</keyword>
<evidence type="ECO:0000313" key="6">
    <source>
        <dbReference type="Proteomes" id="UP000245523"/>
    </source>
</evidence>
<protein>
    <submittedName>
        <fullName evidence="5">Site-specific recombinase XerD</fullName>
    </submittedName>
</protein>
<dbReference type="Pfam" id="PF00589">
    <property type="entry name" value="Phage_integrase"/>
    <property type="match status" value="1"/>
</dbReference>
<evidence type="ECO:0000256" key="2">
    <source>
        <dbReference type="ARBA" id="ARBA00023125"/>
    </source>
</evidence>
<evidence type="ECO:0000256" key="3">
    <source>
        <dbReference type="ARBA" id="ARBA00023172"/>
    </source>
</evidence>
<dbReference type="InterPro" id="IPR002104">
    <property type="entry name" value="Integrase_catalytic"/>
</dbReference>
<dbReference type="PANTHER" id="PTHR30349">
    <property type="entry name" value="PHAGE INTEGRASE-RELATED"/>
    <property type="match status" value="1"/>
</dbReference>
<dbReference type="InterPro" id="IPR050090">
    <property type="entry name" value="Tyrosine_recombinase_XerCD"/>
</dbReference>
<keyword evidence="3" id="KW-0233">DNA recombination</keyword>
<dbReference type="InterPro" id="IPR010998">
    <property type="entry name" value="Integrase_recombinase_N"/>
</dbReference>
<accession>A0ABX5LN16</accession>
<organism evidence="5 6">
    <name type="scientific">Hallerella porci</name>
    <dbReference type="NCBI Taxonomy" id="1945871"/>
    <lineage>
        <taxon>Bacteria</taxon>
        <taxon>Pseudomonadati</taxon>
        <taxon>Fibrobacterota</taxon>
        <taxon>Fibrobacteria</taxon>
        <taxon>Fibrobacterales</taxon>
        <taxon>Fibrobacteraceae</taxon>
        <taxon>Hallerella</taxon>
    </lineage>
</organism>